<keyword evidence="1" id="KW-0732">Signal</keyword>
<keyword evidence="3" id="KW-1185">Reference proteome</keyword>
<reference evidence="2 3" key="1">
    <citation type="submission" date="2017-04" db="EMBL/GenBank/DDBJ databases">
        <authorList>
            <person name="Afonso C.L."/>
            <person name="Miller P.J."/>
            <person name="Scott M.A."/>
            <person name="Spackman E."/>
            <person name="Goraichik I."/>
            <person name="Dimitrov K.M."/>
            <person name="Suarez D.L."/>
            <person name="Swayne D.E."/>
        </authorList>
    </citation>
    <scope>NUCLEOTIDE SEQUENCE [LARGE SCALE GENOMIC DNA]</scope>
    <source>
        <strain evidence="2 3">KR-140</strain>
    </source>
</reference>
<gene>
    <name evidence="2" type="ORF">SAMN00790413_06556</name>
</gene>
<name>A0A1W1UAU3_9DEIO</name>
<accession>A0A1W1UAU3</accession>
<evidence type="ECO:0000313" key="2">
    <source>
        <dbReference type="EMBL" id="SMB78216.1"/>
    </source>
</evidence>
<evidence type="ECO:0000256" key="1">
    <source>
        <dbReference type="SAM" id="SignalP"/>
    </source>
</evidence>
<dbReference type="RefSeq" id="WP_084045146.1">
    <property type="nucleotide sequence ID" value="NZ_FWWU01000002.1"/>
</dbReference>
<protein>
    <submittedName>
        <fullName evidence="2">Putative sensory transduction regulator</fullName>
    </submittedName>
</protein>
<feature type="signal peptide" evidence="1">
    <location>
        <begin position="1"/>
        <end position="20"/>
    </location>
</feature>
<dbReference type="OrthoDB" id="65074at2"/>
<dbReference type="Pfam" id="PF10722">
    <property type="entry name" value="YbjN"/>
    <property type="match status" value="1"/>
</dbReference>
<sequence length="155" mass="17089">MKSNALALFLSLTLLSSAHAVTADVLDAKPATLVKVLSEAGYKPTLRPGDAKTDPSIVLKVKDTTVYLYFDNCKNGLCSRVTASSGFEFPDDLAALPRTLATWNAEWYTQAYQQEDDGVYLDASYVLTGGYTKANFKAWFGDYLDELNDFADELY</sequence>
<feature type="chain" id="PRO_5012912934" evidence="1">
    <location>
        <begin position="21"/>
        <end position="155"/>
    </location>
</feature>
<organism evidence="2 3">
    <name type="scientific">Deinococcus hopiensis KR-140</name>
    <dbReference type="NCBI Taxonomy" id="695939"/>
    <lineage>
        <taxon>Bacteria</taxon>
        <taxon>Thermotogati</taxon>
        <taxon>Deinococcota</taxon>
        <taxon>Deinococci</taxon>
        <taxon>Deinococcales</taxon>
        <taxon>Deinococcaceae</taxon>
        <taxon>Deinococcus</taxon>
    </lineage>
</organism>
<evidence type="ECO:0000313" key="3">
    <source>
        <dbReference type="Proteomes" id="UP000192582"/>
    </source>
</evidence>
<dbReference type="AlphaFoldDB" id="A0A1W1UAU3"/>
<dbReference type="InterPro" id="IPR019660">
    <property type="entry name" value="Put_sensory_transdc_reg_YbjN"/>
</dbReference>
<dbReference type="EMBL" id="FWWU01000002">
    <property type="protein sequence ID" value="SMB78216.1"/>
    <property type="molecule type" value="Genomic_DNA"/>
</dbReference>
<dbReference type="Proteomes" id="UP000192582">
    <property type="component" value="Unassembled WGS sequence"/>
</dbReference>
<proteinExistence type="predicted"/>